<dbReference type="RefSeq" id="WP_007005701.1">
    <property type="nucleotide sequence ID" value="NZ_GG770784.1"/>
</dbReference>
<dbReference type="EMBL" id="ADVL01000019">
    <property type="protein sequence ID" value="EFH13701.1"/>
    <property type="molecule type" value="Genomic_DNA"/>
</dbReference>
<evidence type="ECO:0000313" key="3">
    <source>
        <dbReference type="EMBL" id="EFH13701.1"/>
    </source>
</evidence>
<name>D5RG68_9PROT</name>
<dbReference type="GO" id="GO:0016491">
    <property type="term" value="F:oxidoreductase activity"/>
    <property type="evidence" value="ECO:0007669"/>
    <property type="project" value="UniProtKB-KW"/>
</dbReference>
<keyword evidence="1" id="KW-0479">Metal-binding</keyword>
<keyword evidence="4" id="KW-1185">Reference proteome</keyword>
<accession>D5RG68</accession>
<proteinExistence type="inferred from homology"/>
<reference evidence="3 4" key="1">
    <citation type="submission" date="2010-04" db="EMBL/GenBank/DDBJ databases">
        <authorList>
            <person name="Qin X."/>
            <person name="Bachman B."/>
            <person name="Battles P."/>
            <person name="Bell A."/>
            <person name="Bess C."/>
            <person name="Bickham C."/>
            <person name="Chaboub L."/>
            <person name="Chen D."/>
            <person name="Coyle M."/>
            <person name="Deiros D.R."/>
            <person name="Dinh H."/>
            <person name="Forbes L."/>
            <person name="Fowler G."/>
            <person name="Francisco L."/>
            <person name="Fu Q."/>
            <person name="Gubbala S."/>
            <person name="Hale W."/>
            <person name="Han Y."/>
            <person name="Hemphill L."/>
            <person name="Highlander S.K."/>
            <person name="Hirani K."/>
            <person name="Hogues M."/>
            <person name="Jackson L."/>
            <person name="Jakkamsetti A."/>
            <person name="Javaid M."/>
            <person name="Jiang H."/>
            <person name="Korchina V."/>
            <person name="Kovar C."/>
            <person name="Lara F."/>
            <person name="Lee S."/>
            <person name="Mata R."/>
            <person name="Mathew T."/>
            <person name="Moen C."/>
            <person name="Morales K."/>
            <person name="Munidasa M."/>
            <person name="Nazareth L."/>
            <person name="Ngo R."/>
            <person name="Nguyen L."/>
            <person name="Okwuonu G."/>
            <person name="Ongeri F."/>
            <person name="Patil S."/>
            <person name="Petrosino J."/>
            <person name="Pham C."/>
            <person name="Pham P."/>
            <person name="Pu L.-L."/>
            <person name="Puazo M."/>
            <person name="Raj R."/>
            <person name="Reid J."/>
            <person name="Rouhana J."/>
            <person name="Saada N."/>
            <person name="Shang Y."/>
            <person name="Simmons D."/>
            <person name="Thornton R."/>
            <person name="Warren J."/>
            <person name="Weissenberger G."/>
            <person name="Zhang J."/>
            <person name="Zhang L."/>
            <person name="Zhou C."/>
            <person name="Zhu D."/>
            <person name="Muzny D."/>
            <person name="Worley K."/>
            <person name="Gibbs R."/>
        </authorList>
    </citation>
    <scope>NUCLEOTIDE SEQUENCE [LARGE SCALE GENOMIC DNA]</scope>
    <source>
        <strain evidence="3 4">ATCC 49957</strain>
    </source>
</reference>
<dbReference type="AlphaFoldDB" id="D5RG68"/>
<sequence>MLFDMPPLDALERDAALRAALMQRIGAHEVGVSRAVLPPVLVARITEWLSRIGRCSLPNYVPLRPGAPNAHRVNRWDERSFVKANYHQFSFLPWNQDPFDLFRLTAPVFRLRNLLAGLPPDKYLGRAPEEGAIARLLFHFYPAGEGCMNLHQDPVGPHQCAVPLMVLSRFGQDYSEGGLVLREKDGALRGVDAALAPGDVVWFHPQQPHGIETIDPHRPADWLAFRGRWSGVFAVNKLQDAGGIGDAADLGRAGGGSGGGEG</sequence>
<dbReference type="InterPro" id="IPR005123">
    <property type="entry name" value="Oxoglu/Fe-dep_dioxygenase_dom"/>
</dbReference>
<dbReference type="GO" id="GO:0046872">
    <property type="term" value="F:metal ion binding"/>
    <property type="evidence" value="ECO:0007669"/>
    <property type="project" value="UniProtKB-KW"/>
</dbReference>
<evidence type="ECO:0000313" key="4">
    <source>
        <dbReference type="Proteomes" id="UP000005324"/>
    </source>
</evidence>
<dbReference type="Proteomes" id="UP000005324">
    <property type="component" value="Unassembled WGS sequence"/>
</dbReference>
<keyword evidence="1" id="KW-0560">Oxidoreductase</keyword>
<comment type="similarity">
    <text evidence="1">Belongs to the iron/ascorbate-dependent oxidoreductase family.</text>
</comment>
<comment type="caution">
    <text evidence="3">The sequence shown here is derived from an EMBL/GenBank/DDBJ whole genome shotgun (WGS) entry which is preliminary data.</text>
</comment>
<dbReference type="OrthoDB" id="9802489at2"/>
<dbReference type="HOGENOM" id="CLU_1061210_0_0_5"/>
<evidence type="ECO:0000259" key="2">
    <source>
        <dbReference type="PROSITE" id="PS51471"/>
    </source>
</evidence>
<dbReference type="PROSITE" id="PS51471">
    <property type="entry name" value="FE2OG_OXY"/>
    <property type="match status" value="1"/>
</dbReference>
<protein>
    <recommendedName>
        <fullName evidence="2">Fe2OG dioxygenase domain-containing protein</fullName>
    </recommendedName>
</protein>
<feature type="domain" description="Fe2OG dioxygenase" evidence="2">
    <location>
        <begin position="132"/>
        <end position="237"/>
    </location>
</feature>
<evidence type="ECO:0000256" key="1">
    <source>
        <dbReference type="RuleBase" id="RU003682"/>
    </source>
</evidence>
<keyword evidence="1" id="KW-0408">Iron</keyword>
<organism evidence="3 4">
    <name type="scientific">Pseudoroseomonas cervicalis ATCC 49957</name>
    <dbReference type="NCBI Taxonomy" id="525371"/>
    <lineage>
        <taxon>Bacteria</taxon>
        <taxon>Pseudomonadati</taxon>
        <taxon>Pseudomonadota</taxon>
        <taxon>Alphaproteobacteria</taxon>
        <taxon>Acetobacterales</taxon>
        <taxon>Roseomonadaceae</taxon>
        <taxon>Roseomonas</taxon>
    </lineage>
</organism>
<gene>
    <name evidence="3" type="ORF">HMPREF0731_0077</name>
</gene>